<dbReference type="Pfam" id="PF00069">
    <property type="entry name" value="Pkinase"/>
    <property type="match status" value="1"/>
</dbReference>
<evidence type="ECO:0000259" key="19">
    <source>
        <dbReference type="PROSITE" id="PS50011"/>
    </source>
</evidence>
<evidence type="ECO:0000256" key="16">
    <source>
        <dbReference type="ARBA" id="ARBA00048347"/>
    </source>
</evidence>
<dbReference type="FunFam" id="3.30.200.20:FF:000042">
    <property type="entry name" value="Aurora kinase A"/>
    <property type="match status" value="1"/>
</dbReference>
<evidence type="ECO:0000256" key="18">
    <source>
        <dbReference type="SAM" id="MobiDB-lite"/>
    </source>
</evidence>
<dbReference type="GO" id="GO:0005814">
    <property type="term" value="C:centriole"/>
    <property type="evidence" value="ECO:0007669"/>
    <property type="project" value="UniProtKB-SubCell"/>
</dbReference>
<dbReference type="AlphaFoldDB" id="A0A4Y7LWT6"/>
<comment type="subcellular location">
    <subcellularLocation>
        <location evidence="1">Cytoplasm</location>
        <location evidence="1">Cytoskeleton</location>
        <location evidence="1">Microtubule organizing center</location>
        <location evidence="1">Centrosome</location>
        <location evidence="1">Centriole</location>
    </subcellularLocation>
</comment>
<dbReference type="PANTHER" id="PTHR24345">
    <property type="entry name" value="SERINE/THREONINE-PROTEIN KINASE PLK"/>
    <property type="match status" value="1"/>
</dbReference>
<keyword evidence="10" id="KW-0832">Ubl conjugation</keyword>
<protein>
    <recommendedName>
        <fullName evidence="3">Serine/threonine-protein kinase PLK4</fullName>
        <ecNumber evidence="2">2.7.11.21</ecNumber>
    </recommendedName>
    <alternativeName>
        <fullName evidence="12">Polo-like kinase 4</fullName>
    </alternativeName>
    <alternativeName>
        <fullName evidence="13 14">Serine/threonine-protein kinase SAK</fullName>
    </alternativeName>
</protein>
<dbReference type="Gene3D" id="3.30.1120.120">
    <property type="match status" value="1"/>
</dbReference>
<dbReference type="CDD" id="cd13114">
    <property type="entry name" value="POLO_box_Plk4_1"/>
    <property type="match status" value="1"/>
</dbReference>
<dbReference type="Gene3D" id="1.10.510.10">
    <property type="entry name" value="Transferase(Phosphotransferase) domain 1"/>
    <property type="match status" value="1"/>
</dbReference>
<dbReference type="InterPro" id="IPR008266">
    <property type="entry name" value="Tyr_kinase_AS"/>
</dbReference>
<evidence type="ECO:0000259" key="20">
    <source>
        <dbReference type="PROSITE" id="PS51984"/>
    </source>
</evidence>
<dbReference type="InterPro" id="IPR011009">
    <property type="entry name" value="Kinase-like_dom_sf"/>
</dbReference>
<evidence type="ECO:0000256" key="17">
    <source>
        <dbReference type="PROSITE-ProRule" id="PRU10141"/>
    </source>
</evidence>
<sequence length="806" mass="89691">MADFGNSIEDYEFYEQVGKGGFASVHRAVCKTNGVSVAIKMINKKLMQAAGMVNRVRQEVAIHSRLNHPSILQLHAFFEDSDFVYLVLDLCENGEFQRYLKALGHPLNEEEAREVMSQLLEGMLYLHSHNILHRDLSLANLLLTRDMKIKIADFGLATQLSRPDEKHMTMCGTPNYISPEVATRSSHGLEADVWGLGCLLYTLLVGRPPFDTDAVKSTLTRVVMADYKLPVTMSTDAKDLIQRLLKKNPKERPTLNEVMEHPFMNKRNRNDIDSGLFTMSTVPSLMTPSIKVQPPMLPKLRRCNSNREINTGPILALPKPTSSNSKHSAHSLPDGRTHPESRNRCVQSWGEPCIETPLPAAMPSERQSGAPCERHSCHHNPCQHSFNNNRSTHCSYHSPCQSICSRMGTCQCHAAQPPKPNPVSATDRNRSLNKLTPPLSTARLKATRQRTKNAICSILEQGEVCLEFVRTRSGAERIVDVCRISGDGMRIVMYQPNSGKGIAVADVPAPLPSKGSDAIYCYENLPSEHWKKYLYAARFVSLVKAKTPKVILYSVRAKCLLMENGPNADFEALFYSGWKMTRTLNSLQITEPNGQISTVAFKNEEPQLDRESTRDLWHHLKECLAHCERIEAAVNQLAALPVGNSSLPFFPLTIGRKPPTQSSNKLSCSNKENQITEPVLSGLKSFDGSVRSAANSSCKSSLRRLDQQKPTNLTRTVEVLGIGRAFQKPSGDVEVHFNDGSRIGIVPNSSIVLFSQSAHSSPEVFDTKEALPVEVHQKLCLVPKAVEQLQMMSNQNAPQSKYALPR</sequence>
<comment type="catalytic activity">
    <reaction evidence="16">
        <text>L-seryl-[protein] + ATP = O-phospho-L-seryl-[protein] + ADP + H(+)</text>
        <dbReference type="Rhea" id="RHEA:17989"/>
        <dbReference type="Rhea" id="RHEA-COMP:9863"/>
        <dbReference type="Rhea" id="RHEA-COMP:11604"/>
        <dbReference type="ChEBI" id="CHEBI:15378"/>
        <dbReference type="ChEBI" id="CHEBI:29999"/>
        <dbReference type="ChEBI" id="CHEBI:30616"/>
        <dbReference type="ChEBI" id="CHEBI:83421"/>
        <dbReference type="ChEBI" id="CHEBI:456216"/>
        <dbReference type="EC" id="2.7.11.21"/>
    </reaction>
</comment>
<dbReference type="InterPro" id="IPR046437">
    <property type="entry name" value="Ser_Thr-PK_POLO_box_1_sf"/>
</dbReference>
<evidence type="ECO:0000256" key="13">
    <source>
        <dbReference type="ARBA" id="ARBA00030429"/>
    </source>
</evidence>
<dbReference type="InterPro" id="IPR017441">
    <property type="entry name" value="Protein_kinase_ATP_BS"/>
</dbReference>
<proteinExistence type="evidence at transcript level"/>
<keyword evidence="6" id="KW-0808">Transferase</keyword>
<feature type="domain" description="Cryptic POLO box 1 (CPB1)" evidence="20">
    <location>
        <begin position="431"/>
        <end position="546"/>
    </location>
</feature>
<evidence type="ECO:0000256" key="15">
    <source>
        <dbReference type="ARBA" id="ARBA00047802"/>
    </source>
</evidence>
<keyword evidence="11" id="KW-0206">Cytoskeleton</keyword>
<evidence type="ECO:0000256" key="12">
    <source>
        <dbReference type="ARBA" id="ARBA00030332"/>
    </source>
</evidence>
<evidence type="ECO:0000259" key="21">
    <source>
        <dbReference type="PROSITE" id="PS51985"/>
    </source>
</evidence>
<evidence type="ECO:0000256" key="9">
    <source>
        <dbReference type="ARBA" id="ARBA00022840"/>
    </source>
</evidence>
<dbReference type="CDD" id="cd13115">
    <property type="entry name" value="POLO_box_Plk4_2"/>
    <property type="match status" value="1"/>
</dbReference>
<reference evidence="22" key="1">
    <citation type="submission" date="2018-08" db="EMBL/GenBank/DDBJ databases">
        <authorList>
            <person name="Cornetti L."/>
        </authorList>
    </citation>
    <scope>NUCLEOTIDE SEQUENCE</scope>
    <source>
        <strain evidence="22">OM-SAIQ-clone2</strain>
    </source>
</reference>
<evidence type="ECO:0000256" key="10">
    <source>
        <dbReference type="ARBA" id="ARBA00022843"/>
    </source>
</evidence>
<keyword evidence="8" id="KW-0418">Kinase</keyword>
<comment type="catalytic activity">
    <reaction evidence="15">
        <text>L-threonyl-[protein] + ATP = O-phospho-L-threonyl-[protein] + ADP + H(+)</text>
        <dbReference type="Rhea" id="RHEA:46608"/>
        <dbReference type="Rhea" id="RHEA-COMP:11060"/>
        <dbReference type="Rhea" id="RHEA-COMP:11605"/>
        <dbReference type="ChEBI" id="CHEBI:15378"/>
        <dbReference type="ChEBI" id="CHEBI:30013"/>
        <dbReference type="ChEBI" id="CHEBI:30616"/>
        <dbReference type="ChEBI" id="CHEBI:61977"/>
        <dbReference type="ChEBI" id="CHEBI:456216"/>
        <dbReference type="EC" id="2.7.11.21"/>
    </reaction>
</comment>
<evidence type="ECO:0000256" key="8">
    <source>
        <dbReference type="ARBA" id="ARBA00022777"/>
    </source>
</evidence>
<dbReference type="PANTHER" id="PTHR24345:SF91">
    <property type="entry name" value="SERINE_THREONINE-PROTEIN KINASE PLK4"/>
    <property type="match status" value="1"/>
</dbReference>
<evidence type="ECO:0000256" key="14">
    <source>
        <dbReference type="ARBA" id="ARBA00030924"/>
    </source>
</evidence>
<dbReference type="PROSITE" id="PS00109">
    <property type="entry name" value="PROTEIN_KINASE_TYR"/>
    <property type="match status" value="1"/>
</dbReference>
<dbReference type="FunFam" id="1.10.510.10:FF:000576">
    <property type="entry name" value="Serine/threonine-protein kinase PLK4"/>
    <property type="match status" value="1"/>
</dbReference>
<dbReference type="PROSITE" id="PS51985">
    <property type="entry name" value="CPB2"/>
    <property type="match status" value="1"/>
</dbReference>
<dbReference type="SUPFAM" id="SSF82615">
    <property type="entry name" value="Polo-box domain"/>
    <property type="match status" value="1"/>
</dbReference>
<feature type="compositionally biased region" description="Basic and acidic residues" evidence="18">
    <location>
        <begin position="333"/>
        <end position="343"/>
    </location>
</feature>
<evidence type="ECO:0000256" key="4">
    <source>
        <dbReference type="ARBA" id="ARBA00022490"/>
    </source>
</evidence>
<dbReference type="PROSITE" id="PS51984">
    <property type="entry name" value="CPB1"/>
    <property type="match status" value="1"/>
</dbReference>
<dbReference type="FunFam" id="3.30.1120.120:FF:000001">
    <property type="entry name" value="serine/threonine-protein kinase PLK4 isoform X2"/>
    <property type="match status" value="1"/>
</dbReference>
<dbReference type="InterPro" id="IPR033698">
    <property type="entry name" value="POLO_box_Plk4_2"/>
</dbReference>
<dbReference type="EC" id="2.7.11.21" evidence="2"/>
<feature type="region of interest" description="Disordered" evidence="18">
    <location>
        <begin position="308"/>
        <end position="344"/>
    </location>
</feature>
<dbReference type="InterPro" id="IPR047108">
    <property type="entry name" value="Plk4-like_POLO_box_2_sf"/>
</dbReference>
<feature type="binding site" evidence="17">
    <location>
        <position position="40"/>
    </location>
    <ligand>
        <name>ATP</name>
        <dbReference type="ChEBI" id="CHEBI:30616"/>
    </ligand>
</feature>
<feature type="domain" description="Protein kinase" evidence="19">
    <location>
        <begin position="11"/>
        <end position="264"/>
    </location>
</feature>
<evidence type="ECO:0000256" key="2">
    <source>
        <dbReference type="ARBA" id="ARBA00012424"/>
    </source>
</evidence>
<evidence type="ECO:0000313" key="22">
    <source>
        <dbReference type="EMBL" id="SVE72846.1"/>
    </source>
</evidence>
<dbReference type="InterPro" id="IPR033699">
    <property type="entry name" value="POLO_box_Plk4_1"/>
</dbReference>
<gene>
    <name evidence="22" type="primary">EOG090X03P9</name>
</gene>
<evidence type="ECO:0000256" key="7">
    <source>
        <dbReference type="ARBA" id="ARBA00022741"/>
    </source>
</evidence>
<evidence type="ECO:0000256" key="5">
    <source>
        <dbReference type="ARBA" id="ARBA00022527"/>
    </source>
</evidence>
<dbReference type="PROSITE" id="PS50011">
    <property type="entry name" value="PROTEIN_KINASE_DOM"/>
    <property type="match status" value="1"/>
</dbReference>
<name>A0A4Y7LWT6_9CRUS</name>
<dbReference type="Gene3D" id="3.30.1120.130">
    <property type="match status" value="1"/>
</dbReference>
<dbReference type="GO" id="GO:0005524">
    <property type="term" value="F:ATP binding"/>
    <property type="evidence" value="ECO:0007669"/>
    <property type="project" value="UniProtKB-UniRule"/>
</dbReference>
<keyword evidence="5" id="KW-0723">Serine/threonine-protein kinase</keyword>
<evidence type="ECO:0000256" key="6">
    <source>
        <dbReference type="ARBA" id="ARBA00022679"/>
    </source>
</evidence>
<dbReference type="EMBL" id="LR003227">
    <property type="protein sequence ID" value="SVE72846.1"/>
    <property type="molecule type" value="mRNA"/>
</dbReference>
<dbReference type="InterPro" id="IPR000719">
    <property type="entry name" value="Prot_kinase_dom"/>
</dbReference>
<dbReference type="GO" id="GO:0004674">
    <property type="term" value="F:protein serine/threonine kinase activity"/>
    <property type="evidence" value="ECO:0007669"/>
    <property type="project" value="UniProtKB-KW"/>
</dbReference>
<evidence type="ECO:0000256" key="3">
    <source>
        <dbReference type="ARBA" id="ARBA00020245"/>
    </source>
</evidence>
<dbReference type="PROSITE" id="PS00107">
    <property type="entry name" value="PROTEIN_KINASE_ATP"/>
    <property type="match status" value="1"/>
</dbReference>
<dbReference type="Pfam" id="PF18190">
    <property type="entry name" value="Plk4_PB1"/>
    <property type="match status" value="1"/>
</dbReference>
<keyword evidence="9 17" id="KW-0067">ATP-binding</keyword>
<evidence type="ECO:0000256" key="11">
    <source>
        <dbReference type="ARBA" id="ARBA00023212"/>
    </source>
</evidence>
<dbReference type="SUPFAM" id="SSF56112">
    <property type="entry name" value="Protein kinase-like (PK-like)"/>
    <property type="match status" value="1"/>
</dbReference>
<dbReference type="Pfam" id="PF18409">
    <property type="entry name" value="Plk4_PB2"/>
    <property type="match status" value="1"/>
</dbReference>
<dbReference type="GO" id="GO:0005634">
    <property type="term" value="C:nucleus"/>
    <property type="evidence" value="ECO:0007669"/>
    <property type="project" value="TreeGrafter"/>
</dbReference>
<dbReference type="Gene3D" id="2.40.50.930">
    <property type="match status" value="1"/>
</dbReference>
<organism evidence="22">
    <name type="scientific">Ceriodaphnia reticulata</name>
    <dbReference type="NCBI Taxonomy" id="302197"/>
    <lineage>
        <taxon>Eukaryota</taxon>
        <taxon>Metazoa</taxon>
        <taxon>Ecdysozoa</taxon>
        <taxon>Arthropoda</taxon>
        <taxon>Crustacea</taxon>
        <taxon>Branchiopoda</taxon>
        <taxon>Diplostraca</taxon>
        <taxon>Cladocera</taxon>
        <taxon>Anomopoda</taxon>
        <taxon>Daphniidae</taxon>
        <taxon>Ceriodaphnia</taxon>
    </lineage>
</organism>
<keyword evidence="7 17" id="KW-0547">Nucleotide-binding</keyword>
<feature type="domain" description="Cryptic POLO box 2 (CPB2)" evidence="21">
    <location>
        <begin position="547"/>
        <end position="664"/>
    </location>
</feature>
<evidence type="ECO:0000256" key="1">
    <source>
        <dbReference type="ARBA" id="ARBA00004114"/>
    </source>
</evidence>
<accession>A0A4Y7LWT6</accession>
<keyword evidence="4" id="KW-0963">Cytoplasm</keyword>